<evidence type="ECO:0000313" key="1">
    <source>
        <dbReference type="EMBL" id="KAK2195789.1"/>
    </source>
</evidence>
<sequence>MLIDEKFEQMCSDVYNYYLALPFSSNEERVLAMLRATGEFWTREQVHDIIKNRKQSKQMLTFLEFRRIVKQALLNIKKNPILVDAYGARLQLTKYQINELAIAFDSICKYYNGTTEIPKDILYNILVNYNDPLPDHIARTLLDDIKVYKNNVSTRDFLQVIGRQRC</sequence>
<dbReference type="InterPro" id="IPR011992">
    <property type="entry name" value="EF-hand-dom_pair"/>
</dbReference>
<dbReference type="Proteomes" id="UP001214638">
    <property type="component" value="Unassembled WGS sequence"/>
</dbReference>
<keyword evidence="2" id="KW-1185">Reference proteome</keyword>
<dbReference type="EMBL" id="JALLKP010000003">
    <property type="protein sequence ID" value="KAK2195789.1"/>
    <property type="molecule type" value="Genomic_DNA"/>
</dbReference>
<name>A0AAD9UNE6_9APIC</name>
<reference evidence="1" key="1">
    <citation type="journal article" date="2023" name="Nat. Microbiol.">
        <title>Babesia duncani multi-omics identifies virulence factors and drug targets.</title>
        <authorList>
            <person name="Singh P."/>
            <person name="Lonardi S."/>
            <person name="Liang Q."/>
            <person name="Vydyam P."/>
            <person name="Khabirova E."/>
            <person name="Fang T."/>
            <person name="Gihaz S."/>
            <person name="Thekkiniath J."/>
            <person name="Munshi M."/>
            <person name="Abel S."/>
            <person name="Ciampossin L."/>
            <person name="Batugedara G."/>
            <person name="Gupta M."/>
            <person name="Lu X.M."/>
            <person name="Lenz T."/>
            <person name="Chakravarty S."/>
            <person name="Cornillot E."/>
            <person name="Hu Y."/>
            <person name="Ma W."/>
            <person name="Gonzalez L.M."/>
            <person name="Sanchez S."/>
            <person name="Estrada K."/>
            <person name="Sanchez-Flores A."/>
            <person name="Montero E."/>
            <person name="Harb O.S."/>
            <person name="Le Roch K.G."/>
            <person name="Mamoun C.B."/>
        </authorList>
    </citation>
    <scope>NUCLEOTIDE SEQUENCE</scope>
    <source>
        <strain evidence="1">WA1</strain>
    </source>
</reference>
<gene>
    <name evidence="1" type="ORF">BdWA1_002383</name>
</gene>
<accession>A0AAD9UNE6</accession>
<dbReference type="KEGG" id="bdw:94336681"/>
<evidence type="ECO:0000313" key="2">
    <source>
        <dbReference type="Proteomes" id="UP001214638"/>
    </source>
</evidence>
<proteinExistence type="predicted"/>
<organism evidence="1 2">
    <name type="scientific">Babesia duncani</name>
    <dbReference type="NCBI Taxonomy" id="323732"/>
    <lineage>
        <taxon>Eukaryota</taxon>
        <taxon>Sar</taxon>
        <taxon>Alveolata</taxon>
        <taxon>Apicomplexa</taxon>
        <taxon>Aconoidasida</taxon>
        <taxon>Piroplasmida</taxon>
        <taxon>Babesiidae</taxon>
        <taxon>Babesia</taxon>
    </lineage>
</organism>
<dbReference type="GeneID" id="94336681"/>
<dbReference type="SUPFAM" id="SSF47473">
    <property type="entry name" value="EF-hand"/>
    <property type="match status" value="1"/>
</dbReference>
<comment type="caution">
    <text evidence="1">The sequence shown here is derived from an EMBL/GenBank/DDBJ whole genome shotgun (WGS) entry which is preliminary data.</text>
</comment>
<dbReference type="RefSeq" id="XP_067802632.1">
    <property type="nucleotide sequence ID" value="XM_067947410.1"/>
</dbReference>
<dbReference type="AlphaFoldDB" id="A0AAD9UNE6"/>
<protein>
    <submittedName>
        <fullName evidence="1">EF-hand domain pair</fullName>
    </submittedName>
</protein>